<dbReference type="EMBL" id="JTDW01000022">
    <property type="protein sequence ID" value="KJD31907.1"/>
    <property type="molecule type" value="Genomic_DNA"/>
</dbReference>
<evidence type="ECO:0000313" key="1">
    <source>
        <dbReference type="EMBL" id="KJD31907.1"/>
    </source>
</evidence>
<proteinExistence type="predicted"/>
<reference evidence="1 2" key="1">
    <citation type="submission" date="2014-11" db="EMBL/GenBank/DDBJ databases">
        <title>Tamlana sedimentorum sp. nov., isolated from shallow sand sediments of the Sea of Japan.</title>
        <authorList>
            <person name="Romanenko L.A."/>
        </authorList>
    </citation>
    <scope>NUCLEOTIDE SEQUENCE [LARGE SCALE GENOMIC DNA]</scope>
    <source>
        <strain evidence="1 2">JCM 19808</strain>
    </source>
</reference>
<keyword evidence="2" id="KW-1185">Reference proteome</keyword>
<dbReference type="PATRIC" id="fig|1435349.4.peg.1672"/>
<dbReference type="RefSeq" id="WP_044634035.1">
    <property type="nucleotide sequence ID" value="NZ_JTDW01000022.1"/>
</dbReference>
<sequence length="809" mass="86585">MKKITLILILFAVNISESQTILSVGDIAINGFNSRNPDQFSFILLTSIDTGTSINFTDNGWDNTTNDFRYTGTGAFGEGIITWTSTSYLPCGTQVVIDANPVNASIASAVETDSNFGLNNSGDQILAFQGNTTTPNFLYAINFGGTTGWTNASITTNTSAVPPGLADGISAINFGDFDNGAHNCTTETNQALLFADVSNSANWSFTNGGGSHSNLGTCSYSCAPCSSTITWDGTNWNNGTGPDTTLNAIINGDYNTFTNGNISACNLTINSGFILDVSDGTYVDVNNDVQVDGIIIVQTTANFKQLNDAATFTVSPSGLAQVNKETAPKYEWYYYTYWSSPVVGETIGNVFPDVDGDRRFLFNAANFIDEHSVGTTNGIPDDIDDDGNDWQIAYSGDTMLPGMGYAVTESRAFPSGFGLPGSATFEGEFNTGDVPVTIETNAANVAPAQNWNFIGNPYPSAIDFDAFHAANNTVIDGAAYFWSQATPPDAANVGNENLNFSKNDYAIYSTGSGGITTAPGGSGTTPNQYIPSGQGFFVAGLGAGGTATFTNAMRMADDTSNTQFFKTANTKEETSTANKLWVNLTSDNGVFNQILVAYVDGATNGMDGLTYDAPRLSINSLAAALYSTIENESTKFAIQGKHSSSLTTNEVIKLGFSTKINEPTIYNLSLADFEGEFLGNNIVILKDNLLNKTHNLSDSDYSFTSETGVFNSRFEIVFDAAVLNTKTFNANINKLSIVNLDNNYVKFSITSNNTIKSVKILDLVGREIYNFSGNSATEIFQLNNLKNKIYIAKVELENGQVLNKKAIKN</sequence>
<dbReference type="AlphaFoldDB" id="A0A0D7W246"/>
<accession>A0A0D7W246</accession>
<comment type="caution">
    <text evidence="1">The sequence shown here is derived from an EMBL/GenBank/DDBJ whole genome shotgun (WGS) entry which is preliminary data.</text>
</comment>
<dbReference type="OrthoDB" id="1652165at2"/>
<evidence type="ECO:0000313" key="2">
    <source>
        <dbReference type="Proteomes" id="UP000032578"/>
    </source>
</evidence>
<dbReference type="STRING" id="1435349.PW52_16250"/>
<gene>
    <name evidence="1" type="ORF">PW52_16250</name>
</gene>
<organism evidence="1 2">
    <name type="scientific">Neotamlana sedimentorum</name>
    <dbReference type="NCBI Taxonomy" id="1435349"/>
    <lineage>
        <taxon>Bacteria</taxon>
        <taxon>Pseudomonadati</taxon>
        <taxon>Bacteroidota</taxon>
        <taxon>Flavobacteriia</taxon>
        <taxon>Flavobacteriales</taxon>
        <taxon>Flavobacteriaceae</taxon>
        <taxon>Neotamlana</taxon>
    </lineage>
</organism>
<evidence type="ECO:0008006" key="3">
    <source>
        <dbReference type="Google" id="ProtNLM"/>
    </source>
</evidence>
<name>A0A0D7W246_9FLAO</name>
<protein>
    <recommendedName>
        <fullName evidence="3">Secretion system C-terminal sorting domain-containing protein</fullName>
    </recommendedName>
</protein>
<dbReference type="Proteomes" id="UP000032578">
    <property type="component" value="Unassembled WGS sequence"/>
</dbReference>